<keyword evidence="4" id="KW-1185">Reference proteome</keyword>
<dbReference type="GO" id="GO:0006396">
    <property type="term" value="P:RNA processing"/>
    <property type="evidence" value="ECO:0007669"/>
    <property type="project" value="InterPro"/>
</dbReference>
<dbReference type="OrthoDB" id="440760at2759"/>
<dbReference type="Proteomes" id="UP000192257">
    <property type="component" value="Unassembled WGS sequence"/>
</dbReference>
<comment type="caution">
    <text evidence="3">The sequence shown here is derived from an EMBL/GenBank/DDBJ whole genome shotgun (WGS) entry which is preliminary data.</text>
</comment>
<evidence type="ECO:0000313" key="3">
    <source>
        <dbReference type="EMBL" id="ORC89117.1"/>
    </source>
</evidence>
<dbReference type="InterPro" id="IPR039771">
    <property type="entry name" value="Csl4"/>
</dbReference>
<dbReference type="AlphaFoldDB" id="A0A1X0NWN2"/>
<gene>
    <name evidence="3" type="ORF">TM35_000131210</name>
</gene>
<evidence type="ECO:0000256" key="2">
    <source>
        <dbReference type="ARBA" id="ARBA00022835"/>
    </source>
</evidence>
<accession>A0A1X0NWN2</accession>
<dbReference type="RefSeq" id="XP_028883183.1">
    <property type="nucleotide sequence ID" value="XM_029025337.1"/>
</dbReference>
<organism evidence="3 4">
    <name type="scientific">Trypanosoma theileri</name>
    <dbReference type="NCBI Taxonomy" id="67003"/>
    <lineage>
        <taxon>Eukaryota</taxon>
        <taxon>Discoba</taxon>
        <taxon>Euglenozoa</taxon>
        <taxon>Kinetoplastea</taxon>
        <taxon>Metakinetoplastina</taxon>
        <taxon>Trypanosomatida</taxon>
        <taxon>Trypanosomatidae</taxon>
        <taxon>Trypanosoma</taxon>
    </lineage>
</organism>
<dbReference type="STRING" id="67003.A0A1X0NWN2"/>
<dbReference type="GO" id="GO:0005730">
    <property type="term" value="C:nucleolus"/>
    <property type="evidence" value="ECO:0007669"/>
    <property type="project" value="UniProtKB-SubCell"/>
</dbReference>
<evidence type="ECO:0000313" key="4">
    <source>
        <dbReference type="Proteomes" id="UP000192257"/>
    </source>
</evidence>
<dbReference type="GO" id="GO:0000176">
    <property type="term" value="C:nuclear exosome (RNase complex)"/>
    <property type="evidence" value="ECO:0007669"/>
    <property type="project" value="TreeGrafter"/>
</dbReference>
<sequence length="208" mass="21818">MSVAVTGTRVSPGAVLCGDGSLDDVRAGGGCFVRRRRVVASRLGVVQWAADGGEVAVLQPPANSNSAAAAVGPRPGAVVLVRVARVGRVGAHGEIIAVDGGWCGGGFRGVVRLEDIRPFRPSKNQLTPPPPAAAFQAGDVIAAVVISQSDVRQYQLSTIPEECGVLEATITVNNKVTRLLHIPGRRDAMYNPEDNTVHHRWCPLIPLP</sequence>
<keyword evidence="2" id="KW-0271">Exosome</keyword>
<protein>
    <submittedName>
        <fullName evidence="3">Putative exosome component CSL4</fullName>
    </submittedName>
</protein>
<dbReference type="PANTHER" id="PTHR12686">
    <property type="entry name" value="3'-5' EXORIBONUCLEASE CSL4-RELATED"/>
    <property type="match status" value="1"/>
</dbReference>
<dbReference type="SUPFAM" id="SSF50249">
    <property type="entry name" value="Nucleic acid-binding proteins"/>
    <property type="match status" value="1"/>
</dbReference>
<dbReference type="InterPro" id="IPR012340">
    <property type="entry name" value="NA-bd_OB-fold"/>
</dbReference>
<proteinExistence type="predicted"/>
<evidence type="ECO:0000256" key="1">
    <source>
        <dbReference type="ARBA" id="ARBA00004604"/>
    </source>
</evidence>
<reference evidence="3 4" key="1">
    <citation type="submission" date="2017-03" db="EMBL/GenBank/DDBJ databases">
        <title>An alternative strategy for trypanosome survival in the mammalian bloodstream revealed through genome and transcriptome analysis of the ubiquitous bovine parasite Trypanosoma (Megatrypanum) theileri.</title>
        <authorList>
            <person name="Kelly S."/>
            <person name="Ivens A."/>
            <person name="Mott A."/>
            <person name="O'Neill E."/>
            <person name="Emms D."/>
            <person name="Macleod O."/>
            <person name="Voorheis P."/>
            <person name="Matthews J."/>
            <person name="Matthews K."/>
            <person name="Carrington M."/>
        </authorList>
    </citation>
    <scope>NUCLEOTIDE SEQUENCE [LARGE SCALE GENOMIC DNA]</scope>
    <source>
        <strain evidence="3">Edinburgh</strain>
    </source>
</reference>
<dbReference type="VEuPathDB" id="TriTrypDB:TM35_000131210"/>
<dbReference type="EMBL" id="NBCO01000013">
    <property type="protein sequence ID" value="ORC89117.1"/>
    <property type="molecule type" value="Genomic_DNA"/>
</dbReference>
<dbReference type="GeneID" id="39985117"/>
<dbReference type="GO" id="GO:0005737">
    <property type="term" value="C:cytoplasm"/>
    <property type="evidence" value="ECO:0007669"/>
    <property type="project" value="TreeGrafter"/>
</dbReference>
<dbReference type="Gene3D" id="2.40.50.140">
    <property type="entry name" value="Nucleic acid-binding proteins"/>
    <property type="match status" value="1"/>
</dbReference>
<dbReference type="PANTHER" id="PTHR12686:SF8">
    <property type="entry name" value="EXOSOME COMPLEX COMPONENT CSL4"/>
    <property type="match status" value="1"/>
</dbReference>
<name>A0A1X0NWN2_9TRYP</name>
<comment type="subcellular location">
    <subcellularLocation>
        <location evidence="1">Nucleus</location>
        <location evidence="1">Nucleolus</location>
    </subcellularLocation>
</comment>